<organism evidence="2 3">
    <name type="scientific">Collinsella aerofaciens</name>
    <dbReference type="NCBI Taxonomy" id="74426"/>
    <lineage>
        <taxon>Bacteria</taxon>
        <taxon>Bacillati</taxon>
        <taxon>Actinomycetota</taxon>
        <taxon>Coriobacteriia</taxon>
        <taxon>Coriobacteriales</taxon>
        <taxon>Coriobacteriaceae</taxon>
        <taxon>Collinsella</taxon>
    </lineage>
</organism>
<reference evidence="2 3" key="1">
    <citation type="submission" date="2017-10" db="EMBL/GenBank/DDBJ databases">
        <title>Complete genome sequence of Collinsella aerofaciens isolated from the gut of a healthy adult Indian.</title>
        <authorList>
            <person name="Bag S."/>
            <person name="Ghosh T.S."/>
            <person name="Das B."/>
        </authorList>
    </citation>
    <scope>NUCLEOTIDE SEQUENCE [LARGE SCALE GENOMIC DNA]</scope>
    <source>
        <strain evidence="3">indica</strain>
    </source>
</reference>
<gene>
    <name evidence="2" type="ORF">CSV91_02155</name>
</gene>
<dbReference type="Proteomes" id="UP000225608">
    <property type="component" value="Chromosome"/>
</dbReference>
<evidence type="ECO:0000313" key="3">
    <source>
        <dbReference type="Proteomes" id="UP000225608"/>
    </source>
</evidence>
<dbReference type="GO" id="GO:0005524">
    <property type="term" value="F:ATP binding"/>
    <property type="evidence" value="ECO:0007669"/>
    <property type="project" value="InterPro"/>
</dbReference>
<evidence type="ECO:0000259" key="1">
    <source>
        <dbReference type="Pfam" id="PF13304"/>
    </source>
</evidence>
<dbReference type="PANTHER" id="PTHR40396">
    <property type="entry name" value="ATPASE-LIKE PROTEIN"/>
    <property type="match status" value="1"/>
</dbReference>
<sequence length="366" mass="41561">MLKRFTVNGYRNFSAPVTFNFAASRDYQFVENNVKNGIVKTALLIGRNASGKSNFGSALFDITLGFLKAFDYPDQDDRLFLNADCGRGTAQFTYVFEIDGREINYCYEKTSPTTWLHETLLIDGERIFDFNNARGVFEDNHLERIGAAGINFEFSDTSLSLLSYITSSLPTNVLGVLAELRRFVSRMRLIRMDGFRLKGFETRRVIDKIIRENKVPEFESFIRNFGVDESLIVIKESDGSPVLYFNHPMRCIPFVEACSSGTRTLVKLFSELELNESASFLFIDEFDAFCHFEMAESLLKLFASKASCQILCSTHNTSLVKNGVMRPDCVYQISAKEGIRTLADSTDRELRLGNNIEKLLRAGEFD</sequence>
<protein>
    <recommendedName>
        <fullName evidence="1">ATPase AAA-type core domain-containing protein</fullName>
    </recommendedName>
</protein>
<dbReference type="RefSeq" id="WP_099431619.1">
    <property type="nucleotide sequence ID" value="NZ_CP024160.1"/>
</dbReference>
<dbReference type="InterPro" id="IPR027417">
    <property type="entry name" value="P-loop_NTPase"/>
</dbReference>
<accession>A0A2D1TVP3</accession>
<feature type="domain" description="ATPase AAA-type core" evidence="1">
    <location>
        <begin position="43"/>
        <end position="320"/>
    </location>
</feature>
<dbReference type="Gene3D" id="3.40.50.300">
    <property type="entry name" value="P-loop containing nucleotide triphosphate hydrolases"/>
    <property type="match status" value="1"/>
</dbReference>
<dbReference type="SUPFAM" id="SSF52540">
    <property type="entry name" value="P-loop containing nucleoside triphosphate hydrolases"/>
    <property type="match status" value="1"/>
</dbReference>
<proteinExistence type="predicted"/>
<dbReference type="EMBL" id="CP024160">
    <property type="protein sequence ID" value="ATP53443.1"/>
    <property type="molecule type" value="Genomic_DNA"/>
</dbReference>
<dbReference type="InterPro" id="IPR003959">
    <property type="entry name" value="ATPase_AAA_core"/>
</dbReference>
<dbReference type="PANTHER" id="PTHR40396:SF1">
    <property type="entry name" value="ATPASE AAA-TYPE CORE DOMAIN-CONTAINING PROTEIN"/>
    <property type="match status" value="1"/>
</dbReference>
<evidence type="ECO:0000313" key="2">
    <source>
        <dbReference type="EMBL" id="ATP53443.1"/>
    </source>
</evidence>
<dbReference type="KEGG" id="caer:CSV91_02155"/>
<dbReference type="GO" id="GO:0016887">
    <property type="term" value="F:ATP hydrolysis activity"/>
    <property type="evidence" value="ECO:0007669"/>
    <property type="project" value="InterPro"/>
</dbReference>
<dbReference type="Pfam" id="PF13304">
    <property type="entry name" value="AAA_21"/>
    <property type="match status" value="1"/>
</dbReference>
<dbReference type="AlphaFoldDB" id="A0A2D1TVP3"/>
<name>A0A2D1TVP3_9ACTN</name>